<dbReference type="GO" id="GO:0003723">
    <property type="term" value="F:RNA binding"/>
    <property type="evidence" value="ECO:0007669"/>
    <property type="project" value="TreeGrafter"/>
</dbReference>
<dbReference type="Gene3D" id="3.40.50.300">
    <property type="entry name" value="P-loop containing nucleotide triphosphate hydrolases"/>
    <property type="match status" value="3"/>
</dbReference>
<feature type="domain" description="Helicase C-terminal" evidence="11">
    <location>
        <begin position="668"/>
        <end position="835"/>
    </location>
</feature>
<protein>
    <recommendedName>
        <fullName evidence="2">RNA helicase</fullName>
        <ecNumber evidence="2">3.6.4.13</ecNumber>
    </recommendedName>
</protein>
<keyword evidence="13" id="KW-1185">Reference proteome</keyword>
<dbReference type="EC" id="3.6.4.13" evidence="2"/>
<evidence type="ECO:0000256" key="8">
    <source>
        <dbReference type="SAM" id="Coils"/>
    </source>
</evidence>
<proteinExistence type="inferred from homology"/>
<dbReference type="InterPro" id="IPR011709">
    <property type="entry name" value="DEAD-box_helicase_OB_fold"/>
</dbReference>
<evidence type="ECO:0000313" key="12">
    <source>
        <dbReference type="EMBL" id="EEA05161.1"/>
    </source>
</evidence>
<dbReference type="eggNOG" id="KOG0926">
    <property type="taxonomic scope" value="Eukaryota"/>
</dbReference>
<dbReference type="VEuPathDB" id="CryptoDB:CMU_042340"/>
<dbReference type="Pfam" id="PF23362">
    <property type="entry name" value="DHX37_C"/>
    <property type="match status" value="1"/>
</dbReference>
<dbReference type="PROSITE" id="PS51194">
    <property type="entry name" value="HELICASE_CTER"/>
    <property type="match status" value="1"/>
</dbReference>
<dbReference type="PANTHER" id="PTHR18934:SF99">
    <property type="entry name" value="ATP-DEPENDENT RNA HELICASE DHX37-RELATED"/>
    <property type="match status" value="1"/>
</dbReference>
<evidence type="ECO:0000259" key="10">
    <source>
        <dbReference type="PROSITE" id="PS51192"/>
    </source>
</evidence>
<name>B6AAC0_CRYMR</name>
<evidence type="ECO:0000256" key="4">
    <source>
        <dbReference type="ARBA" id="ARBA00022801"/>
    </source>
</evidence>
<dbReference type="PROSITE" id="PS51192">
    <property type="entry name" value="HELICASE_ATP_BIND_1"/>
    <property type="match status" value="1"/>
</dbReference>
<dbReference type="InterPro" id="IPR001650">
    <property type="entry name" value="Helicase_C-like"/>
</dbReference>
<dbReference type="Proteomes" id="UP000001460">
    <property type="component" value="Unassembled WGS sequence"/>
</dbReference>
<dbReference type="InterPro" id="IPR056371">
    <property type="entry name" value="DHX37-like_C"/>
</dbReference>
<dbReference type="RefSeq" id="XP_002139510.1">
    <property type="nucleotide sequence ID" value="XM_002139474.1"/>
</dbReference>
<reference evidence="12" key="1">
    <citation type="submission" date="2008-06" db="EMBL/GenBank/DDBJ databases">
        <authorList>
            <person name="Lorenzi H."/>
            <person name="Inman J."/>
            <person name="Miller J."/>
            <person name="Schobel S."/>
            <person name="Amedeo P."/>
            <person name="Caler E.V."/>
            <person name="da Silva J."/>
        </authorList>
    </citation>
    <scope>NUCLEOTIDE SEQUENCE [LARGE SCALE GENOMIC DNA]</scope>
    <source>
        <strain evidence="12">RN66</strain>
    </source>
</reference>
<feature type="domain" description="Helicase ATP-binding" evidence="10">
    <location>
        <begin position="260"/>
        <end position="440"/>
    </location>
</feature>
<accession>B6AAC0</accession>
<evidence type="ECO:0000256" key="9">
    <source>
        <dbReference type="SAM" id="MobiDB-lite"/>
    </source>
</evidence>
<evidence type="ECO:0000256" key="1">
    <source>
        <dbReference type="ARBA" id="ARBA00008792"/>
    </source>
</evidence>
<dbReference type="SMART" id="SM00487">
    <property type="entry name" value="DEXDc"/>
    <property type="match status" value="1"/>
</dbReference>
<sequence length="1301" mass="150776">MKENEMILELDIGDNDLYGGPNNLGSNVLILPSNKEERKKLHKDRLNNENKRSRIKERRVKVSKRKLRKLKQLEERKRRKLEQSDITKELEIYSLNEEEMLLMRDICTSTGSNNRVRKILAKRFIDAGLEVPEDLKIKKLKIKNRDKVEFCEKDKCLNISKSNFNKKDLEVPKQYLSVRTYNNNKLVREDNILHDDIPKLNINNENKEESDKKDDIKTYVRKVYSIVPSEGPNRPNIVRSPEIEAIRNNLPVRMFESDILEGLEKSDIIIVTGSTGSGKSTQVPQLLYESGYCSMKEDKLKRYKIGLTQPRRIAAISLSKRIGEELGDNNFVGYQVRYDKGNCPKDASIKVMTDGILLQEVQKDLKCSEYSVIIVDEAHERTVNTDILIGLLSRVVKLRRDLFSNSSNLLPPLKLIIMSATLRITDFTENKKLFPIIPPIISIETPNFPVTIHYCKKTPSDYMKAVYKKIIQIHEKLPPGSILVFVTGKREVKQLTTMINKEKHKILKDKIDCDNRTLFDEEYDESNDENSDNENIDNENIDNENIDNENSDNENNDDENSVDEIKNESNNEKEILRDTEIKENSNENHCIPIQSKDLDLLLDKDTAKYNEYTNDIHLDEKKNLEDQEDEVTNIVIMDNKEDKIVYGSSWEAFNKEDTRKRKIRLHQTVDSSVWKGGGGNLNLVTEYKNSGKHDLEEIKSYKSILKAIPLYASMNYDEQMKAFQLPESSNVRHVIISTNVAETSITIPNIRYVIDTGKEKRREYINNSESSYFAVRWISKASANQRAGRAGRIGPGHCYRLYSSPVYENLFEKFPPINILSIPLDSVLLYMHSLGIPNIYNFPFPSPPKEEHIEKSYNLLNILGAIKQDNKSKVVKLTSQGVSLSYFPLLPRFGKILLLVIAHIRVNLSNCNYIDDIQIQNLIYLLQYICIVVSCLSIGDIQNNEQLFNKNIMESQNIDKKESFLDIPLNYTNDIERLLWYSIGYLQIYQKFKNKGKIVQMIKLQEYCQYYQLNNRAMNEMRLMSRQIFSISINRYLINILKFNNENLLFSIKKSDWLLPFPNPEHRKIIRICYISGFIDHIAVRDDTNRLFKDGYKITSTTVSDSIISNIHPISTIKKMKPKYLVYNQVLISTDFTKQYLCDCIMISPDDILKSTTLDHTLIDCSNLLTLPNPFYNQEKDQIIGFAIPKYQLNGIIINLPTSEISLNSSGILASEIFLKALIDGLVFTKLEKYRSFINYSSTNFSKLFNKLVNFLFKYNIDSKESLINRWKSDGTFILDLFLSLYNIKAHNTLRLEWPPI</sequence>
<dbReference type="GO" id="GO:0005730">
    <property type="term" value="C:nucleolus"/>
    <property type="evidence" value="ECO:0007669"/>
    <property type="project" value="TreeGrafter"/>
</dbReference>
<dbReference type="SUPFAM" id="SSF52540">
    <property type="entry name" value="P-loop containing nucleoside triphosphate hydrolases"/>
    <property type="match status" value="1"/>
</dbReference>
<dbReference type="InterPro" id="IPR014001">
    <property type="entry name" value="Helicase_ATP-bd"/>
</dbReference>
<dbReference type="Pfam" id="PF07717">
    <property type="entry name" value="OB_NTP_bind"/>
    <property type="match status" value="1"/>
</dbReference>
<evidence type="ECO:0000256" key="3">
    <source>
        <dbReference type="ARBA" id="ARBA00022741"/>
    </source>
</evidence>
<dbReference type="PROSITE" id="PS00690">
    <property type="entry name" value="DEAH_ATP_HELICASE"/>
    <property type="match status" value="1"/>
</dbReference>
<dbReference type="Pfam" id="PF00270">
    <property type="entry name" value="DEAD"/>
    <property type="match status" value="1"/>
</dbReference>
<keyword evidence="6" id="KW-0067">ATP-binding</keyword>
<evidence type="ECO:0000313" key="13">
    <source>
        <dbReference type="Proteomes" id="UP000001460"/>
    </source>
</evidence>
<keyword evidence="8" id="KW-0175">Coiled coil</keyword>
<keyword evidence="4 12" id="KW-0378">Hydrolase</keyword>
<dbReference type="SMART" id="SM00490">
    <property type="entry name" value="HELICc"/>
    <property type="match status" value="1"/>
</dbReference>
<dbReference type="OrthoDB" id="10253254at2759"/>
<comment type="catalytic activity">
    <reaction evidence="7">
        <text>ATP + H2O = ADP + phosphate + H(+)</text>
        <dbReference type="Rhea" id="RHEA:13065"/>
        <dbReference type="ChEBI" id="CHEBI:15377"/>
        <dbReference type="ChEBI" id="CHEBI:15378"/>
        <dbReference type="ChEBI" id="CHEBI:30616"/>
        <dbReference type="ChEBI" id="CHEBI:43474"/>
        <dbReference type="ChEBI" id="CHEBI:456216"/>
        <dbReference type="EC" id="3.6.4.13"/>
    </reaction>
</comment>
<dbReference type="CDD" id="cd18791">
    <property type="entry name" value="SF2_C_RHA"/>
    <property type="match status" value="1"/>
</dbReference>
<keyword evidence="3" id="KW-0547">Nucleotide-binding</keyword>
<evidence type="ECO:0000256" key="6">
    <source>
        <dbReference type="ARBA" id="ARBA00022840"/>
    </source>
</evidence>
<dbReference type="GO" id="GO:0000462">
    <property type="term" value="P:maturation of SSU-rRNA from tricistronic rRNA transcript (SSU-rRNA, 5.8S rRNA, LSU-rRNA)"/>
    <property type="evidence" value="ECO:0007669"/>
    <property type="project" value="TreeGrafter"/>
</dbReference>
<dbReference type="InterPro" id="IPR011545">
    <property type="entry name" value="DEAD/DEAH_box_helicase_dom"/>
</dbReference>
<dbReference type="GO" id="GO:0003724">
    <property type="term" value="F:RNA helicase activity"/>
    <property type="evidence" value="ECO:0007669"/>
    <property type="project" value="UniProtKB-EC"/>
</dbReference>
<comment type="similarity">
    <text evidence="1">Belongs to the DEAD box helicase family. DEAH subfamily.</text>
</comment>
<dbReference type="EMBL" id="DS989726">
    <property type="protein sequence ID" value="EEA05161.1"/>
    <property type="molecule type" value="Genomic_DNA"/>
</dbReference>
<dbReference type="InterPro" id="IPR027417">
    <property type="entry name" value="P-loop_NTPase"/>
</dbReference>
<dbReference type="FunFam" id="3.40.50.300:FF:000637">
    <property type="entry name" value="ATP-dependent RNA helicase DHX37/DHR1"/>
    <property type="match status" value="1"/>
</dbReference>
<evidence type="ECO:0000256" key="7">
    <source>
        <dbReference type="ARBA" id="ARBA00047984"/>
    </source>
</evidence>
<dbReference type="PANTHER" id="PTHR18934">
    <property type="entry name" value="ATP-DEPENDENT RNA HELICASE"/>
    <property type="match status" value="1"/>
</dbReference>
<feature type="compositionally biased region" description="Basic and acidic residues" evidence="9">
    <location>
        <begin position="563"/>
        <end position="574"/>
    </location>
</feature>
<organism evidence="12 13">
    <name type="scientific">Cryptosporidium muris (strain RN66)</name>
    <dbReference type="NCBI Taxonomy" id="441375"/>
    <lineage>
        <taxon>Eukaryota</taxon>
        <taxon>Sar</taxon>
        <taxon>Alveolata</taxon>
        <taxon>Apicomplexa</taxon>
        <taxon>Conoidasida</taxon>
        <taxon>Coccidia</taxon>
        <taxon>Eucoccidiorida</taxon>
        <taxon>Eimeriorina</taxon>
        <taxon>Cryptosporidiidae</taxon>
        <taxon>Cryptosporidium</taxon>
    </lineage>
</organism>
<evidence type="ECO:0000256" key="5">
    <source>
        <dbReference type="ARBA" id="ARBA00022806"/>
    </source>
</evidence>
<feature type="region of interest" description="Disordered" evidence="9">
    <location>
        <begin position="522"/>
        <end position="574"/>
    </location>
</feature>
<dbReference type="GO" id="GO:0005524">
    <property type="term" value="F:ATP binding"/>
    <property type="evidence" value="ECO:0007669"/>
    <property type="project" value="UniProtKB-KW"/>
</dbReference>
<evidence type="ECO:0000256" key="2">
    <source>
        <dbReference type="ARBA" id="ARBA00012552"/>
    </source>
</evidence>
<dbReference type="GO" id="GO:0016887">
    <property type="term" value="F:ATP hydrolysis activity"/>
    <property type="evidence" value="ECO:0007669"/>
    <property type="project" value="RHEA"/>
</dbReference>
<feature type="compositionally biased region" description="Acidic residues" evidence="9">
    <location>
        <begin position="522"/>
        <end position="562"/>
    </location>
</feature>
<dbReference type="Pfam" id="PF00271">
    <property type="entry name" value="Helicase_C"/>
    <property type="match status" value="1"/>
</dbReference>
<dbReference type="InterPro" id="IPR002464">
    <property type="entry name" value="DNA/RNA_helicase_DEAH_CS"/>
</dbReference>
<feature type="coiled-coil region" evidence="8">
    <location>
        <begin position="63"/>
        <end position="90"/>
    </location>
</feature>
<dbReference type="GeneID" id="6994562"/>
<dbReference type="STRING" id="441375.B6AAC0"/>
<dbReference type="Gene3D" id="1.20.120.1080">
    <property type="match status" value="1"/>
</dbReference>
<evidence type="ECO:0000259" key="11">
    <source>
        <dbReference type="PROSITE" id="PS51194"/>
    </source>
</evidence>
<gene>
    <name evidence="12" type="ORF">CMU_042340</name>
</gene>
<keyword evidence="5 12" id="KW-0347">Helicase</keyword>